<dbReference type="InterPro" id="IPR011856">
    <property type="entry name" value="tRNA_endonuc-like_dom_sf"/>
</dbReference>
<evidence type="ECO:0000313" key="3">
    <source>
        <dbReference type="EMBL" id="OXC78653.1"/>
    </source>
</evidence>
<dbReference type="Proteomes" id="UP000214720">
    <property type="component" value="Unassembled WGS sequence"/>
</dbReference>
<organism evidence="3 4">
    <name type="scientific">Caballeronia sordidicola</name>
    <name type="common">Burkholderia sordidicola</name>
    <dbReference type="NCBI Taxonomy" id="196367"/>
    <lineage>
        <taxon>Bacteria</taxon>
        <taxon>Pseudomonadati</taxon>
        <taxon>Pseudomonadota</taxon>
        <taxon>Betaproteobacteria</taxon>
        <taxon>Burkholderiales</taxon>
        <taxon>Burkholderiaceae</taxon>
        <taxon>Caballeronia</taxon>
    </lineage>
</organism>
<feature type="domain" description="Restriction endonuclease type IV Mrr" evidence="2">
    <location>
        <begin position="38"/>
        <end position="139"/>
    </location>
</feature>
<dbReference type="GO" id="GO:0009307">
    <property type="term" value="P:DNA restriction-modification system"/>
    <property type="evidence" value="ECO:0007669"/>
    <property type="project" value="InterPro"/>
</dbReference>
<sequence>MMSPASPDFARAADQLRQEELGRLSRAIVPTVESLRLLHGPELRGLIVSMLERSGYEVQTAPDAGNLVTTKDGKKYLVAIAPTNNSASIPVRDVMRLHSAVIEANAAEGFFVTTRGFTRDAEAYAATAPLKLMDGRKLVISIKRSMEGITMPDTYRAMCRQCGDTVSHRLDLAEACKCSNGHVVAPTIAKATLTGQRQEGGSLGSTYTEPRPYSRREVRAHNAKYESKKRKTKSKKRTTEASIDADPEFDADTSR</sequence>
<dbReference type="AlphaFoldDB" id="A0A226X5M0"/>
<gene>
    <name evidence="3" type="ORF">BSU04_11015</name>
</gene>
<dbReference type="RefSeq" id="WP_089160545.1">
    <property type="nucleotide sequence ID" value="NZ_MTHB01000057.1"/>
</dbReference>
<dbReference type="OrthoDB" id="9781481at2"/>
<dbReference type="InterPro" id="IPR011335">
    <property type="entry name" value="Restrct_endonuc-II-like"/>
</dbReference>
<evidence type="ECO:0000259" key="2">
    <source>
        <dbReference type="Pfam" id="PF04471"/>
    </source>
</evidence>
<dbReference type="InterPro" id="IPR007560">
    <property type="entry name" value="Restrct_endonuc_IV_Mrr"/>
</dbReference>
<proteinExistence type="predicted"/>
<dbReference type="PANTHER" id="PTHR30015">
    <property type="entry name" value="MRR RESTRICTION SYSTEM PROTEIN"/>
    <property type="match status" value="1"/>
</dbReference>
<protein>
    <recommendedName>
        <fullName evidence="2">Restriction endonuclease type IV Mrr domain-containing protein</fullName>
    </recommendedName>
</protein>
<dbReference type="EMBL" id="MTHB01000057">
    <property type="protein sequence ID" value="OXC78653.1"/>
    <property type="molecule type" value="Genomic_DNA"/>
</dbReference>
<dbReference type="InterPro" id="IPR052906">
    <property type="entry name" value="Type_IV_Methyl-Rstrct_Enzyme"/>
</dbReference>
<evidence type="ECO:0000256" key="1">
    <source>
        <dbReference type="SAM" id="MobiDB-lite"/>
    </source>
</evidence>
<dbReference type="PANTHER" id="PTHR30015:SF7">
    <property type="entry name" value="TYPE IV METHYL-DIRECTED RESTRICTION ENZYME ECOKMRR"/>
    <property type="match status" value="1"/>
</dbReference>
<feature type="compositionally biased region" description="Basic and acidic residues" evidence="1">
    <location>
        <begin position="212"/>
        <end position="226"/>
    </location>
</feature>
<feature type="compositionally biased region" description="Acidic residues" evidence="1">
    <location>
        <begin position="243"/>
        <end position="255"/>
    </location>
</feature>
<dbReference type="GO" id="GO:0003677">
    <property type="term" value="F:DNA binding"/>
    <property type="evidence" value="ECO:0007669"/>
    <property type="project" value="InterPro"/>
</dbReference>
<feature type="compositionally biased region" description="Basic residues" evidence="1">
    <location>
        <begin position="227"/>
        <end position="236"/>
    </location>
</feature>
<dbReference type="Pfam" id="PF04471">
    <property type="entry name" value="Mrr_cat"/>
    <property type="match status" value="1"/>
</dbReference>
<evidence type="ECO:0000313" key="4">
    <source>
        <dbReference type="Proteomes" id="UP000214720"/>
    </source>
</evidence>
<dbReference type="GO" id="GO:0015666">
    <property type="term" value="F:restriction endodeoxyribonuclease activity"/>
    <property type="evidence" value="ECO:0007669"/>
    <property type="project" value="TreeGrafter"/>
</dbReference>
<name>A0A226X5M0_CABSO</name>
<accession>A0A226X5M0</accession>
<dbReference type="Gene3D" id="3.40.1350.10">
    <property type="match status" value="1"/>
</dbReference>
<reference evidence="4" key="1">
    <citation type="submission" date="2017-01" db="EMBL/GenBank/DDBJ databases">
        <title>Genome Analysis of Deinococcus marmoris KOPRI26562.</title>
        <authorList>
            <person name="Kim J.H."/>
            <person name="Oh H.-M."/>
        </authorList>
    </citation>
    <scope>NUCLEOTIDE SEQUENCE [LARGE SCALE GENOMIC DNA]</scope>
    <source>
        <strain evidence="4">PAMC 26633</strain>
    </source>
</reference>
<feature type="compositionally biased region" description="Polar residues" evidence="1">
    <location>
        <begin position="195"/>
        <end position="208"/>
    </location>
</feature>
<dbReference type="SUPFAM" id="SSF52980">
    <property type="entry name" value="Restriction endonuclease-like"/>
    <property type="match status" value="1"/>
</dbReference>
<feature type="region of interest" description="Disordered" evidence="1">
    <location>
        <begin position="195"/>
        <end position="255"/>
    </location>
</feature>
<comment type="caution">
    <text evidence="3">The sequence shown here is derived from an EMBL/GenBank/DDBJ whole genome shotgun (WGS) entry which is preliminary data.</text>
</comment>